<evidence type="ECO:0000256" key="2">
    <source>
        <dbReference type="SAM" id="MobiDB-lite"/>
    </source>
</evidence>
<dbReference type="Pfam" id="PF00589">
    <property type="entry name" value="Phage_integrase"/>
    <property type="match status" value="1"/>
</dbReference>
<dbReference type="Proteomes" id="UP000199356">
    <property type="component" value="Unassembled WGS sequence"/>
</dbReference>
<feature type="region of interest" description="Disordered" evidence="2">
    <location>
        <begin position="307"/>
        <end position="334"/>
    </location>
</feature>
<dbReference type="Gene3D" id="1.10.443.10">
    <property type="entry name" value="Intergrase catalytic core"/>
    <property type="match status" value="1"/>
</dbReference>
<feature type="domain" description="Tyr recombinase" evidence="3">
    <location>
        <begin position="468"/>
        <end position="683"/>
    </location>
</feature>
<organism evidence="4 5">
    <name type="scientific">Tranquillimonas alkanivorans</name>
    <dbReference type="NCBI Taxonomy" id="441119"/>
    <lineage>
        <taxon>Bacteria</taxon>
        <taxon>Pseudomonadati</taxon>
        <taxon>Pseudomonadota</taxon>
        <taxon>Alphaproteobacteria</taxon>
        <taxon>Rhodobacterales</taxon>
        <taxon>Roseobacteraceae</taxon>
        <taxon>Tranquillimonas</taxon>
    </lineage>
</organism>
<reference evidence="4 5" key="1">
    <citation type="submission" date="2016-10" db="EMBL/GenBank/DDBJ databases">
        <authorList>
            <person name="de Groot N.N."/>
        </authorList>
    </citation>
    <scope>NUCLEOTIDE SEQUENCE [LARGE SCALE GENOMIC DNA]</scope>
    <source>
        <strain evidence="4 5">DSM 19547</strain>
    </source>
</reference>
<dbReference type="OrthoDB" id="9803188at2"/>
<sequence>MTLQDALRAELDASGCSMRALSLRAGLNPKAVSDILTRPGLRPGRSTIDALSTALGTTLPLPAETGPETYAELMRRIGETAPPDAAVKARRLQTRLGWLCRKAGWFPEIEPVDRQKVLKFFADNEAATFGLSAGSYATYKSEALDAIDVACPAARPLDVRDIDGDYAAIHARIRDSDLPRDLKNASGAFLTWLHDSGIAPAEITTDTLEAYYHHRLARGRKTEETCRKHVKRMATLLSKLASHPDFTAFGFAAPPHPFADGRTKFGVSDAQIAALMAEFDQRVAPWVRGKVSNTGLGRREFLEELDGRRSDASGRTRRTRRTKRGRASRSERQGEALKARGFLLVDEQWSPDTLSRRRAFVAAAAKAVLAETGDPIDTLEDLTDPDTVEEIACTLSEINAGAFPSSYVESGLKALHKIAAGLLCRDPEDLSDIVETIREFRVSERGIAARNREKLKEFTDEKLADFFNLSATLLAEVNAEIGARRKRSASSPGTAVVTADVGQKVMLVIAHDIMLKRAPRKANLVESRLDWIRTRGKISTLVIPARKVKHRTDDDPDLPIPLDEDESDLLWRFIEDIRPHVLAKGDARNPYLFPGQDRSPGKSNRPYRNILERLCREIHRRIGVRINPHLYRHLIGWAWLRENPDRLPDVQKILGHKSLQTTLDHYAELDESLALDHWQEHINARKARPSRRLRRTR</sequence>
<dbReference type="GO" id="GO:0006310">
    <property type="term" value="P:DNA recombination"/>
    <property type="evidence" value="ECO:0007669"/>
    <property type="project" value="UniProtKB-KW"/>
</dbReference>
<keyword evidence="1" id="KW-0233">DNA recombination</keyword>
<accession>A0A1I5VT13</accession>
<protein>
    <submittedName>
        <fullName evidence="4">Phage integrase family protein</fullName>
    </submittedName>
</protein>
<dbReference type="SUPFAM" id="SSF56349">
    <property type="entry name" value="DNA breaking-rejoining enzymes"/>
    <property type="match status" value="1"/>
</dbReference>
<dbReference type="InterPro" id="IPR013762">
    <property type="entry name" value="Integrase-like_cat_sf"/>
</dbReference>
<feature type="compositionally biased region" description="Basic residues" evidence="2">
    <location>
        <begin position="315"/>
        <end position="327"/>
    </location>
</feature>
<evidence type="ECO:0000259" key="3">
    <source>
        <dbReference type="PROSITE" id="PS51898"/>
    </source>
</evidence>
<gene>
    <name evidence="4" type="ORF">SAMN04488047_13521</name>
</gene>
<dbReference type="AlphaFoldDB" id="A0A1I5VT13"/>
<proteinExistence type="predicted"/>
<dbReference type="GO" id="GO:0003677">
    <property type="term" value="F:DNA binding"/>
    <property type="evidence" value="ECO:0007669"/>
    <property type="project" value="InterPro"/>
</dbReference>
<dbReference type="InterPro" id="IPR002104">
    <property type="entry name" value="Integrase_catalytic"/>
</dbReference>
<dbReference type="GO" id="GO:0015074">
    <property type="term" value="P:DNA integration"/>
    <property type="evidence" value="ECO:0007669"/>
    <property type="project" value="InterPro"/>
</dbReference>
<dbReference type="PROSITE" id="PS51898">
    <property type="entry name" value="TYR_RECOMBINASE"/>
    <property type="match status" value="1"/>
</dbReference>
<dbReference type="STRING" id="441119.SAMN04488047_13521"/>
<name>A0A1I5VT13_9RHOB</name>
<keyword evidence="5" id="KW-1185">Reference proteome</keyword>
<dbReference type="EMBL" id="FOXA01000035">
    <property type="protein sequence ID" value="SFQ10600.1"/>
    <property type="molecule type" value="Genomic_DNA"/>
</dbReference>
<dbReference type="RefSeq" id="WP_093425395.1">
    <property type="nucleotide sequence ID" value="NZ_FOXA01000035.1"/>
</dbReference>
<evidence type="ECO:0000313" key="4">
    <source>
        <dbReference type="EMBL" id="SFQ10600.1"/>
    </source>
</evidence>
<dbReference type="InterPro" id="IPR011010">
    <property type="entry name" value="DNA_brk_join_enz"/>
</dbReference>
<dbReference type="CDD" id="cd00397">
    <property type="entry name" value="DNA_BRE_C"/>
    <property type="match status" value="1"/>
</dbReference>
<evidence type="ECO:0000256" key="1">
    <source>
        <dbReference type="ARBA" id="ARBA00023172"/>
    </source>
</evidence>
<evidence type="ECO:0000313" key="5">
    <source>
        <dbReference type="Proteomes" id="UP000199356"/>
    </source>
</evidence>